<dbReference type="GO" id="GO:0005737">
    <property type="term" value="C:cytoplasm"/>
    <property type="evidence" value="ECO:0007669"/>
    <property type="project" value="UniProtKB-SubCell"/>
</dbReference>
<organism evidence="13 14">
    <name type="scientific">Mucilaginibacter straminoryzae</name>
    <dbReference type="NCBI Taxonomy" id="2932774"/>
    <lineage>
        <taxon>Bacteria</taxon>
        <taxon>Pseudomonadati</taxon>
        <taxon>Bacteroidota</taxon>
        <taxon>Sphingobacteriia</taxon>
        <taxon>Sphingobacteriales</taxon>
        <taxon>Sphingobacteriaceae</taxon>
        <taxon>Mucilaginibacter</taxon>
    </lineage>
</organism>
<dbReference type="InterPro" id="IPR036621">
    <property type="entry name" value="Anticodon-bd_dom_sf"/>
</dbReference>
<evidence type="ECO:0000256" key="6">
    <source>
        <dbReference type="ARBA" id="ARBA00022840"/>
    </source>
</evidence>
<evidence type="ECO:0000256" key="3">
    <source>
        <dbReference type="ARBA" id="ARBA00022490"/>
    </source>
</evidence>
<comment type="caution">
    <text evidence="13">The sequence shown here is derived from an EMBL/GenBank/DDBJ whole genome shotgun (WGS) entry which is preliminary data.</text>
</comment>
<dbReference type="InterPro" id="IPR006195">
    <property type="entry name" value="aa-tRNA-synth_II"/>
</dbReference>
<evidence type="ECO:0000313" key="14">
    <source>
        <dbReference type="Proteomes" id="UP001139450"/>
    </source>
</evidence>
<dbReference type="Pfam" id="PF13393">
    <property type="entry name" value="tRNA-synt_His"/>
    <property type="match status" value="2"/>
</dbReference>
<name>A0A9X2B792_9SPHI</name>
<comment type="subunit">
    <text evidence="2 10">Homodimer.</text>
</comment>
<dbReference type="EC" id="6.1.1.21" evidence="10"/>
<dbReference type="GO" id="GO:0005524">
    <property type="term" value="F:ATP binding"/>
    <property type="evidence" value="ECO:0007669"/>
    <property type="project" value="UniProtKB-UniRule"/>
</dbReference>
<dbReference type="Pfam" id="PF03129">
    <property type="entry name" value="HGTP_anticodon"/>
    <property type="match status" value="1"/>
</dbReference>
<feature type="binding site" evidence="11">
    <location>
        <begin position="301"/>
        <end position="302"/>
    </location>
    <ligand>
        <name>L-histidine</name>
        <dbReference type="ChEBI" id="CHEBI:57595"/>
    </ligand>
</feature>
<feature type="binding site" evidence="11">
    <location>
        <position position="133"/>
    </location>
    <ligand>
        <name>L-histidine</name>
        <dbReference type="ChEBI" id="CHEBI:57595"/>
    </ligand>
</feature>
<keyword evidence="5 10" id="KW-0547">Nucleotide-binding</keyword>
<dbReference type="InterPro" id="IPR033656">
    <property type="entry name" value="HisRS_anticodon"/>
</dbReference>
<dbReference type="CDD" id="cd00859">
    <property type="entry name" value="HisRS_anticodon"/>
    <property type="match status" value="1"/>
</dbReference>
<evidence type="ECO:0000256" key="5">
    <source>
        <dbReference type="ARBA" id="ARBA00022741"/>
    </source>
</evidence>
<dbReference type="InterPro" id="IPR004516">
    <property type="entry name" value="HisRS/HisZ"/>
</dbReference>
<dbReference type="InterPro" id="IPR041715">
    <property type="entry name" value="HisRS-like_core"/>
</dbReference>
<evidence type="ECO:0000259" key="12">
    <source>
        <dbReference type="PROSITE" id="PS50862"/>
    </source>
</evidence>
<evidence type="ECO:0000256" key="11">
    <source>
        <dbReference type="PIRSR" id="PIRSR001549-1"/>
    </source>
</evidence>
<dbReference type="SUPFAM" id="SSF55681">
    <property type="entry name" value="Class II aaRS and biotin synthetases"/>
    <property type="match status" value="1"/>
</dbReference>
<dbReference type="SUPFAM" id="SSF52954">
    <property type="entry name" value="Class II aaRS ABD-related"/>
    <property type="match status" value="1"/>
</dbReference>
<dbReference type="Proteomes" id="UP001139450">
    <property type="component" value="Unassembled WGS sequence"/>
</dbReference>
<comment type="catalytic activity">
    <reaction evidence="9 10">
        <text>tRNA(His) + L-histidine + ATP = L-histidyl-tRNA(His) + AMP + diphosphate + H(+)</text>
        <dbReference type="Rhea" id="RHEA:17313"/>
        <dbReference type="Rhea" id="RHEA-COMP:9665"/>
        <dbReference type="Rhea" id="RHEA-COMP:9689"/>
        <dbReference type="ChEBI" id="CHEBI:15378"/>
        <dbReference type="ChEBI" id="CHEBI:30616"/>
        <dbReference type="ChEBI" id="CHEBI:33019"/>
        <dbReference type="ChEBI" id="CHEBI:57595"/>
        <dbReference type="ChEBI" id="CHEBI:78442"/>
        <dbReference type="ChEBI" id="CHEBI:78527"/>
        <dbReference type="ChEBI" id="CHEBI:456215"/>
        <dbReference type="EC" id="6.1.1.21"/>
    </reaction>
</comment>
<proteinExistence type="inferred from homology"/>
<dbReference type="CDD" id="cd00773">
    <property type="entry name" value="HisRS-like_core"/>
    <property type="match status" value="1"/>
</dbReference>
<sequence length="456" mass="51155">MAAIKPSVPKGTRDFSPVEMTRRNYIFETIKSVFRKYGYQQIETPSMENLSTLTGKYGDEGDKLIFKILNSGDFLSKADSAALDARNSNQLTSSISEKALRYDLTVPFARYVVMHQNEITFPFKRFQVQPVWRADRPQKGRYREFYQCDADVVGSDSLLNEAEFILIYDEALSTLGLKDFTIKINNRKILSGIAEIIGKPELIVDMTVAIDKLDKIGMDGVVNELLSKGFTQEDVDKLEPIILLEGSNYEKLNKLRYILSASTIGLKGCEELETIFEYVNRCKLQRATVDLDITLARGLNYYTGAIFEVKTNETFMGSIGGGGRYDDLTGMFGLKGLTGAGISFGADRIYDVLQELNLFPDSVAQTTRVLICCFDKAGEEYALPLLQQLRAENINTELYPAGTKIKKQFDYANNKGVPYVIVIGSDEIESGLLTFKYMESGTQEKLTINQVLTKVK</sequence>
<evidence type="ECO:0000256" key="4">
    <source>
        <dbReference type="ARBA" id="ARBA00022598"/>
    </source>
</evidence>
<evidence type="ECO:0000313" key="13">
    <source>
        <dbReference type="EMBL" id="MCJ8208289.1"/>
    </source>
</evidence>
<dbReference type="GO" id="GO:0004821">
    <property type="term" value="F:histidine-tRNA ligase activity"/>
    <property type="evidence" value="ECO:0007669"/>
    <property type="project" value="UniProtKB-UniRule"/>
</dbReference>
<comment type="similarity">
    <text evidence="1 10">Belongs to the class-II aminoacyl-tRNA synthetase family.</text>
</comment>
<keyword evidence="7 10" id="KW-0648">Protein biosynthesis</keyword>
<evidence type="ECO:0000256" key="9">
    <source>
        <dbReference type="ARBA" id="ARBA00047639"/>
    </source>
</evidence>
<feature type="binding site" evidence="11">
    <location>
        <position position="297"/>
    </location>
    <ligand>
        <name>L-histidine</name>
        <dbReference type="ChEBI" id="CHEBI:57595"/>
    </ligand>
</feature>
<keyword evidence="8 10" id="KW-0030">Aminoacyl-tRNA synthetase</keyword>
<keyword evidence="6 10" id="KW-0067">ATP-binding</keyword>
<dbReference type="GO" id="GO:0006427">
    <property type="term" value="P:histidyl-tRNA aminoacylation"/>
    <property type="evidence" value="ECO:0007669"/>
    <property type="project" value="UniProtKB-UniRule"/>
</dbReference>
<dbReference type="InterPro" id="IPR045864">
    <property type="entry name" value="aa-tRNA-synth_II/BPL/LPL"/>
</dbReference>
<feature type="binding site" evidence="11">
    <location>
        <position position="147"/>
    </location>
    <ligand>
        <name>L-histidine</name>
        <dbReference type="ChEBI" id="CHEBI:57595"/>
    </ligand>
</feature>
<feature type="binding site" evidence="11">
    <location>
        <begin position="103"/>
        <end position="105"/>
    </location>
    <ligand>
        <name>L-histidine</name>
        <dbReference type="ChEBI" id="CHEBI:57595"/>
    </ligand>
</feature>
<dbReference type="HAMAP" id="MF_00127">
    <property type="entry name" value="His_tRNA_synth"/>
    <property type="match status" value="1"/>
</dbReference>
<dbReference type="PANTHER" id="PTHR11476">
    <property type="entry name" value="HISTIDYL-TRNA SYNTHETASE"/>
    <property type="match status" value="1"/>
</dbReference>
<evidence type="ECO:0000256" key="1">
    <source>
        <dbReference type="ARBA" id="ARBA00008226"/>
    </source>
</evidence>
<keyword evidence="3 10" id="KW-0963">Cytoplasm</keyword>
<protein>
    <recommendedName>
        <fullName evidence="10">Histidine--tRNA ligase</fullName>
        <ecNumber evidence="10">6.1.1.21</ecNumber>
    </recommendedName>
    <alternativeName>
        <fullName evidence="10">Histidyl-tRNA synthetase</fullName>
        <shortName evidence="10">HisRS</shortName>
    </alternativeName>
</protein>
<evidence type="ECO:0000256" key="8">
    <source>
        <dbReference type="ARBA" id="ARBA00023146"/>
    </source>
</evidence>
<dbReference type="PANTHER" id="PTHR11476:SF7">
    <property type="entry name" value="HISTIDINE--TRNA LIGASE"/>
    <property type="match status" value="1"/>
</dbReference>
<keyword evidence="4 10" id="KW-0436">Ligase</keyword>
<dbReference type="Gene3D" id="3.40.50.800">
    <property type="entry name" value="Anticodon-binding domain"/>
    <property type="match status" value="1"/>
</dbReference>
<feature type="binding site" evidence="11">
    <location>
        <position position="151"/>
    </location>
    <ligand>
        <name>L-histidine</name>
        <dbReference type="ChEBI" id="CHEBI:57595"/>
    </ligand>
</feature>
<dbReference type="NCBIfam" id="TIGR00442">
    <property type="entry name" value="hisS"/>
    <property type="match status" value="1"/>
</dbReference>
<dbReference type="InterPro" id="IPR015807">
    <property type="entry name" value="His-tRNA-ligase"/>
</dbReference>
<dbReference type="Gene3D" id="3.30.930.10">
    <property type="entry name" value="Bira Bifunctional Protein, Domain 2"/>
    <property type="match status" value="1"/>
</dbReference>
<accession>A0A9X2B792</accession>
<dbReference type="InterPro" id="IPR004154">
    <property type="entry name" value="Anticodon-bd"/>
</dbReference>
<reference evidence="13" key="1">
    <citation type="submission" date="2022-04" db="EMBL/GenBank/DDBJ databases">
        <title>Mucilaginibacter sp. RS28 isolated from freshwater.</title>
        <authorList>
            <person name="Ko S.-R."/>
        </authorList>
    </citation>
    <scope>NUCLEOTIDE SEQUENCE</scope>
    <source>
        <strain evidence="13">RS28</strain>
    </source>
</reference>
<feature type="domain" description="Aminoacyl-transfer RNA synthetases class-II family profile" evidence="12">
    <location>
        <begin position="1"/>
        <end position="384"/>
    </location>
</feature>
<evidence type="ECO:0000256" key="7">
    <source>
        <dbReference type="ARBA" id="ARBA00022917"/>
    </source>
</evidence>
<evidence type="ECO:0000256" key="2">
    <source>
        <dbReference type="ARBA" id="ARBA00011738"/>
    </source>
</evidence>
<dbReference type="PIRSF" id="PIRSF001549">
    <property type="entry name" value="His-tRNA_synth"/>
    <property type="match status" value="1"/>
</dbReference>
<dbReference type="FunFam" id="3.30.930.10:FF:000093">
    <property type="entry name" value="Histidine--tRNA ligase"/>
    <property type="match status" value="1"/>
</dbReference>
<dbReference type="RefSeq" id="WP_245128122.1">
    <property type="nucleotide sequence ID" value="NZ_JALJEJ010000001.1"/>
</dbReference>
<dbReference type="EMBL" id="JALJEJ010000001">
    <property type="protein sequence ID" value="MCJ8208289.1"/>
    <property type="molecule type" value="Genomic_DNA"/>
</dbReference>
<dbReference type="AlphaFoldDB" id="A0A9X2B792"/>
<dbReference type="PROSITE" id="PS50862">
    <property type="entry name" value="AA_TRNA_LIGASE_II"/>
    <property type="match status" value="1"/>
</dbReference>
<comment type="subcellular location">
    <subcellularLocation>
        <location evidence="10">Cytoplasm</location>
    </subcellularLocation>
</comment>
<keyword evidence="14" id="KW-1185">Reference proteome</keyword>
<gene>
    <name evidence="10 13" type="primary">hisS</name>
    <name evidence="13" type="ORF">MUY27_01125</name>
</gene>
<evidence type="ECO:0000256" key="10">
    <source>
        <dbReference type="HAMAP-Rule" id="MF_00127"/>
    </source>
</evidence>